<dbReference type="InterPro" id="IPR033132">
    <property type="entry name" value="GH_1_N_CS"/>
</dbReference>
<protein>
    <submittedName>
        <fullName evidence="5">6-phospho-beta-glucosidase</fullName>
    </submittedName>
</protein>
<dbReference type="RefSeq" id="WP_007745019.1">
    <property type="nucleotide sequence ID" value="NZ_ATZG01000005.1"/>
</dbReference>
<keyword evidence="3" id="KW-0326">Glycosidase</keyword>
<comment type="similarity">
    <text evidence="1 4">Belongs to the glycosyl hydrolase 1 family.</text>
</comment>
<dbReference type="STRING" id="336988.NT96_00010"/>
<dbReference type="GO" id="GO:0008422">
    <property type="term" value="F:beta-glucosidase activity"/>
    <property type="evidence" value="ECO:0007669"/>
    <property type="project" value="TreeGrafter"/>
</dbReference>
<evidence type="ECO:0000256" key="4">
    <source>
        <dbReference type="RuleBase" id="RU003690"/>
    </source>
</evidence>
<organism evidence="5 6">
    <name type="scientific">Oenococcus kitaharae DSM 17330</name>
    <dbReference type="NCBI Taxonomy" id="1045004"/>
    <lineage>
        <taxon>Bacteria</taxon>
        <taxon>Bacillati</taxon>
        <taxon>Bacillota</taxon>
        <taxon>Bacilli</taxon>
        <taxon>Lactobacillales</taxon>
        <taxon>Lactobacillaceae</taxon>
        <taxon>Oenococcus</taxon>
    </lineage>
</organism>
<dbReference type="Pfam" id="PF00232">
    <property type="entry name" value="Glyco_hydro_1"/>
    <property type="match status" value="1"/>
</dbReference>
<dbReference type="PATRIC" id="fig|1045004.4.peg.501"/>
<dbReference type="eggNOG" id="COG2723">
    <property type="taxonomic scope" value="Bacteria"/>
</dbReference>
<dbReference type="SUPFAM" id="SSF51445">
    <property type="entry name" value="(Trans)glycosidases"/>
    <property type="match status" value="1"/>
</dbReference>
<dbReference type="PROSITE" id="PS00653">
    <property type="entry name" value="GLYCOSYL_HYDROL_F1_2"/>
    <property type="match status" value="1"/>
</dbReference>
<dbReference type="PANTHER" id="PTHR10353:SF85">
    <property type="entry name" value="ARYL-PHOSPHO-BETA-D-GLUCOSIDASE BGLA"/>
    <property type="match status" value="1"/>
</dbReference>
<name>G9WHP6_9LACO</name>
<dbReference type="InterPro" id="IPR017853">
    <property type="entry name" value="GH"/>
</dbReference>
<comment type="caution">
    <text evidence="5">The sequence shown here is derived from an EMBL/GenBank/DDBJ whole genome shotgun (WGS) entry which is preliminary data.</text>
</comment>
<dbReference type="Gene3D" id="3.20.20.80">
    <property type="entry name" value="Glycosidases"/>
    <property type="match status" value="1"/>
</dbReference>
<dbReference type="EMBL" id="AFVZ01000001">
    <property type="protein sequence ID" value="EHN58620.1"/>
    <property type="molecule type" value="Genomic_DNA"/>
</dbReference>
<dbReference type="Proteomes" id="UP000004959">
    <property type="component" value="Chromosome"/>
</dbReference>
<dbReference type="OrthoDB" id="1688691at2"/>
<accession>G9WHP6</accession>
<proteinExistence type="inferred from homology"/>
<dbReference type="AlphaFoldDB" id="G9WHP6"/>
<dbReference type="PRINTS" id="PR00131">
    <property type="entry name" value="GLHYDRLASE1"/>
</dbReference>
<evidence type="ECO:0000256" key="3">
    <source>
        <dbReference type="ARBA" id="ARBA00023295"/>
    </source>
</evidence>
<evidence type="ECO:0000313" key="5">
    <source>
        <dbReference type="EMBL" id="EHN58620.1"/>
    </source>
</evidence>
<keyword evidence="2" id="KW-0378">Hydrolase</keyword>
<dbReference type="GO" id="GO:0005829">
    <property type="term" value="C:cytosol"/>
    <property type="evidence" value="ECO:0007669"/>
    <property type="project" value="TreeGrafter"/>
</dbReference>
<keyword evidence="6" id="KW-1185">Reference proteome</keyword>
<evidence type="ECO:0000256" key="1">
    <source>
        <dbReference type="ARBA" id="ARBA00010838"/>
    </source>
</evidence>
<sequence length="480" mass="55274">MSKYSLPKNFLWGGAVAANQLEGAYKEENKGLSVADIMTAGANGKNREITDGVVDGKYYPSHEAIDFYHRYKEDIKLFAEMGFKCFRTSIAWSRIFPKGDEDQPNEAGLKFYDDLFDECRKYGIEPVITLSHFEIPYHLITKYGGWRNRKLIDFFTHYAEIVFKRYRDKVTYWMTFNEIDNQTDYTNQFLMATNSGLILKDNQADAEALMYQAAHYELVASALAVHLGHRINPNFKIGCMINMTPIYPASSKPVDIFQAEKAMQRRYWFADVHALGKYPRNMEAFFAKNELRRDITAEDRLILSEGTVDYIGLSYYNSMTVAYKKENPDFHFVGPELVVDNPNVEKSSWGWPIDPLGFRYSLNWLADHYHKPLMVVENGLGAYDKVENNGEIHDPYRIDYLKAHIRAMIDAVEEDGVEVLGYTPWGCIDLVSAGTGQMSKRYGFIYVDKDDQGHGSLKRIKKDSFFWYQKVIQSNGTALD</sequence>
<dbReference type="NCBIfam" id="NF007154">
    <property type="entry name" value="PRK09589.1"/>
    <property type="match status" value="1"/>
</dbReference>
<dbReference type="InterPro" id="IPR001360">
    <property type="entry name" value="Glyco_hydro_1"/>
</dbReference>
<dbReference type="PANTHER" id="PTHR10353">
    <property type="entry name" value="GLYCOSYL HYDROLASE"/>
    <property type="match status" value="1"/>
</dbReference>
<gene>
    <name evidence="5" type="ORF">OKIT_0504</name>
</gene>
<evidence type="ECO:0000313" key="6">
    <source>
        <dbReference type="Proteomes" id="UP000004959"/>
    </source>
</evidence>
<reference evidence="5 6" key="1">
    <citation type="journal article" date="2012" name="PLoS ONE">
        <title>Functional divergence in the genus oenococcus as predicted by genome sequencing of the newly-described species, Oenococcus kitaharae.</title>
        <authorList>
            <person name="Borneman A.R."/>
            <person name="McCarthy J.M."/>
            <person name="Chambers P.J."/>
            <person name="Bartowsky E.J."/>
        </authorList>
    </citation>
    <scope>NUCLEOTIDE SEQUENCE [LARGE SCALE GENOMIC DNA]</scope>
    <source>
        <strain evidence="6">DSM17330</strain>
    </source>
</reference>
<dbReference type="GO" id="GO:0016052">
    <property type="term" value="P:carbohydrate catabolic process"/>
    <property type="evidence" value="ECO:0007669"/>
    <property type="project" value="TreeGrafter"/>
</dbReference>
<dbReference type="HOGENOM" id="CLU_001859_0_2_9"/>
<evidence type="ECO:0000256" key="2">
    <source>
        <dbReference type="ARBA" id="ARBA00022801"/>
    </source>
</evidence>
<dbReference type="FunFam" id="3.20.20.80:FF:000004">
    <property type="entry name" value="Beta-glucosidase 6-phospho-beta-glucosidase"/>
    <property type="match status" value="1"/>
</dbReference>